<dbReference type="RefSeq" id="WP_229982050.1">
    <property type="nucleotide sequence ID" value="NZ_JAJJPB010000035.1"/>
</dbReference>
<evidence type="ECO:0000256" key="1">
    <source>
        <dbReference type="SAM" id="Phobius"/>
    </source>
</evidence>
<reference evidence="2" key="1">
    <citation type="submission" date="2021-11" db="EMBL/GenBank/DDBJ databases">
        <authorList>
            <person name="Qingchun L."/>
            <person name="Dong Z."/>
            <person name="Zongwei Q."/>
            <person name="Jia Z."/>
            <person name="Duotao L."/>
        </authorList>
    </citation>
    <scope>NUCLEOTIDE SEQUENCE</scope>
    <source>
        <strain evidence="2">WLY-B-L2</strain>
    </source>
</reference>
<feature type="transmembrane region" description="Helical" evidence="1">
    <location>
        <begin position="21"/>
        <end position="47"/>
    </location>
</feature>
<evidence type="ECO:0000313" key="3">
    <source>
        <dbReference type="Proteomes" id="UP001165422"/>
    </source>
</evidence>
<sequence>MRLHMEDMENEESEESKNKYFINWSIVYVVFSGLIMYGLLMLVFLLAV</sequence>
<proteinExistence type="predicted"/>
<organism evidence="2 3">
    <name type="scientific">Clostridium aromativorans</name>
    <dbReference type="NCBI Taxonomy" id="2836848"/>
    <lineage>
        <taxon>Bacteria</taxon>
        <taxon>Bacillati</taxon>
        <taxon>Bacillota</taxon>
        <taxon>Clostridia</taxon>
        <taxon>Eubacteriales</taxon>
        <taxon>Clostridiaceae</taxon>
        <taxon>Clostridium</taxon>
    </lineage>
</organism>
<keyword evidence="1" id="KW-1133">Transmembrane helix</keyword>
<keyword evidence="1" id="KW-0472">Membrane</keyword>
<comment type="caution">
    <text evidence="2">The sequence shown here is derived from an EMBL/GenBank/DDBJ whole genome shotgun (WGS) entry which is preliminary data.</text>
</comment>
<dbReference type="EMBL" id="JAJJPB010000035">
    <property type="protein sequence ID" value="MCC9296526.1"/>
    <property type="molecule type" value="Genomic_DNA"/>
</dbReference>
<keyword evidence="3" id="KW-1185">Reference proteome</keyword>
<gene>
    <name evidence="2" type="ORF">LN736_16905</name>
</gene>
<name>A0ABS8N9N9_9CLOT</name>
<keyword evidence="1" id="KW-0812">Transmembrane</keyword>
<evidence type="ECO:0000313" key="2">
    <source>
        <dbReference type="EMBL" id="MCC9296526.1"/>
    </source>
</evidence>
<accession>A0ABS8N9N9</accession>
<protein>
    <submittedName>
        <fullName evidence="2">Uncharacterized protein</fullName>
    </submittedName>
</protein>
<dbReference type="Proteomes" id="UP001165422">
    <property type="component" value="Unassembled WGS sequence"/>
</dbReference>